<evidence type="ECO:0000256" key="2">
    <source>
        <dbReference type="ARBA" id="ARBA00005983"/>
    </source>
</evidence>
<evidence type="ECO:0000313" key="13">
    <source>
        <dbReference type="EMBL" id="MET3575350.1"/>
    </source>
</evidence>
<evidence type="ECO:0000256" key="6">
    <source>
        <dbReference type="ARBA" id="ARBA00022777"/>
    </source>
</evidence>
<dbReference type="RefSeq" id="WP_354196428.1">
    <property type="nucleotide sequence ID" value="NZ_JBEPLW010000006.1"/>
</dbReference>
<keyword evidence="7" id="KW-0067">ATP-binding</keyword>
<evidence type="ECO:0000256" key="9">
    <source>
        <dbReference type="ARBA" id="ARBA00023209"/>
    </source>
</evidence>
<accession>A0ABV2GAQ2</accession>
<comment type="cofactor">
    <cofactor evidence="1">
        <name>Mg(2+)</name>
        <dbReference type="ChEBI" id="CHEBI:18420"/>
    </cofactor>
</comment>
<evidence type="ECO:0000313" key="14">
    <source>
        <dbReference type="Proteomes" id="UP001549099"/>
    </source>
</evidence>
<dbReference type="InterPro" id="IPR017438">
    <property type="entry name" value="ATP-NAD_kinase_N"/>
</dbReference>
<organism evidence="13 14">
    <name type="scientific">Bhargavaea ullalensis</name>
    <dbReference type="NCBI Taxonomy" id="1265685"/>
    <lineage>
        <taxon>Bacteria</taxon>
        <taxon>Bacillati</taxon>
        <taxon>Bacillota</taxon>
        <taxon>Bacilli</taxon>
        <taxon>Bacillales</taxon>
        <taxon>Caryophanaceae</taxon>
        <taxon>Bhargavaea</taxon>
    </lineage>
</organism>
<dbReference type="Pfam" id="PF00781">
    <property type="entry name" value="DAGK_cat"/>
    <property type="match status" value="1"/>
</dbReference>
<feature type="domain" description="DAGKc" evidence="12">
    <location>
        <begin position="1"/>
        <end position="97"/>
    </location>
</feature>
<dbReference type="Gene3D" id="3.40.50.10330">
    <property type="entry name" value="Probable inorganic polyphosphate/atp-NAD kinase, domain 1"/>
    <property type="match status" value="1"/>
</dbReference>
<dbReference type="Proteomes" id="UP001549099">
    <property type="component" value="Unassembled WGS sequence"/>
</dbReference>
<comment type="similarity">
    <text evidence="2">Belongs to the diacylglycerol/lipid kinase family.</text>
</comment>
<dbReference type="PANTHER" id="PTHR12358:SF54">
    <property type="entry name" value="SPHINGOSINE KINASE RELATED PROTEIN"/>
    <property type="match status" value="1"/>
</dbReference>
<gene>
    <name evidence="13" type="ORF">ABID49_001235</name>
</gene>
<keyword evidence="5" id="KW-0547">Nucleotide-binding</keyword>
<dbReference type="Pfam" id="PF19279">
    <property type="entry name" value="YegS_C"/>
    <property type="match status" value="1"/>
</dbReference>
<evidence type="ECO:0000256" key="5">
    <source>
        <dbReference type="ARBA" id="ARBA00022741"/>
    </source>
</evidence>
<dbReference type="InterPro" id="IPR045540">
    <property type="entry name" value="YegS/DAGK_C"/>
</dbReference>
<dbReference type="SUPFAM" id="SSF111331">
    <property type="entry name" value="NAD kinase/diacylglycerol kinase-like"/>
    <property type="match status" value="1"/>
</dbReference>
<comment type="caution">
    <text evidence="13">The sequence shown here is derived from an EMBL/GenBank/DDBJ whole genome shotgun (WGS) entry which is preliminary data.</text>
</comment>
<dbReference type="PROSITE" id="PS50146">
    <property type="entry name" value="DAGK"/>
    <property type="match status" value="1"/>
</dbReference>
<keyword evidence="3" id="KW-0444">Lipid biosynthesis</keyword>
<dbReference type="InterPro" id="IPR050187">
    <property type="entry name" value="Lipid_Phosphate_FormReg"/>
</dbReference>
<dbReference type="GO" id="GO:0016301">
    <property type="term" value="F:kinase activity"/>
    <property type="evidence" value="ECO:0007669"/>
    <property type="project" value="UniProtKB-KW"/>
</dbReference>
<feature type="compositionally biased region" description="Polar residues" evidence="11">
    <location>
        <begin position="325"/>
        <end position="336"/>
    </location>
</feature>
<dbReference type="Gene3D" id="2.60.200.40">
    <property type="match status" value="1"/>
</dbReference>
<evidence type="ECO:0000259" key="12">
    <source>
        <dbReference type="PROSITE" id="PS50146"/>
    </source>
</evidence>
<keyword evidence="8" id="KW-0443">Lipid metabolism</keyword>
<name>A0ABV2GAQ2_9BACL</name>
<evidence type="ECO:0000256" key="3">
    <source>
        <dbReference type="ARBA" id="ARBA00022516"/>
    </source>
</evidence>
<dbReference type="PANTHER" id="PTHR12358">
    <property type="entry name" value="SPHINGOSINE KINASE"/>
    <property type="match status" value="1"/>
</dbReference>
<proteinExistence type="inferred from homology"/>
<reference evidence="13 14" key="1">
    <citation type="submission" date="2024-06" db="EMBL/GenBank/DDBJ databases">
        <title>Genomic Encyclopedia of Type Strains, Phase IV (KMG-IV): sequencing the most valuable type-strain genomes for metagenomic binning, comparative biology and taxonomic classification.</title>
        <authorList>
            <person name="Goeker M."/>
        </authorList>
    </citation>
    <scope>NUCLEOTIDE SEQUENCE [LARGE SCALE GENOMIC DNA]</scope>
    <source>
        <strain evidence="13 14">DSM 26128</strain>
    </source>
</reference>
<evidence type="ECO:0000256" key="7">
    <source>
        <dbReference type="ARBA" id="ARBA00022840"/>
    </source>
</evidence>
<protein>
    <submittedName>
        <fullName evidence="13">YegS/Rv2252/BmrU family lipid kinase</fullName>
    </submittedName>
</protein>
<evidence type="ECO:0000256" key="10">
    <source>
        <dbReference type="ARBA" id="ARBA00023264"/>
    </source>
</evidence>
<dbReference type="InterPro" id="IPR001206">
    <property type="entry name" value="Diacylglycerol_kinase_cat_dom"/>
</dbReference>
<keyword evidence="4" id="KW-0808">Transferase</keyword>
<evidence type="ECO:0000256" key="4">
    <source>
        <dbReference type="ARBA" id="ARBA00022679"/>
    </source>
</evidence>
<evidence type="ECO:0000256" key="11">
    <source>
        <dbReference type="SAM" id="MobiDB-lite"/>
    </source>
</evidence>
<evidence type="ECO:0000256" key="8">
    <source>
        <dbReference type="ARBA" id="ARBA00023098"/>
    </source>
</evidence>
<evidence type="ECO:0000256" key="1">
    <source>
        <dbReference type="ARBA" id="ARBA00001946"/>
    </source>
</evidence>
<feature type="region of interest" description="Disordered" evidence="11">
    <location>
        <begin position="301"/>
        <end position="354"/>
    </location>
</feature>
<dbReference type="InterPro" id="IPR016064">
    <property type="entry name" value="NAD/diacylglycerol_kinase_sf"/>
</dbReference>
<keyword evidence="6 13" id="KW-0418">Kinase</keyword>
<dbReference type="EMBL" id="JBEPLW010000006">
    <property type="protein sequence ID" value="MET3575350.1"/>
    <property type="molecule type" value="Genomic_DNA"/>
</dbReference>
<keyword evidence="10" id="KW-1208">Phospholipid metabolism</keyword>
<sequence length="354" mass="38309">MEVVFIVNPAAKNGRSLDRWASFRKQIGFPHRTVMTKGPGHAVAVARGLSSAGDPRPILLVAFGGDGTVHEVIRGAAGFPHVLIGSIGAGSGNDFGRGYRSFKNADEIARFTEFGPYDLGTAGAEDRSVFVNSAGVGFDAVISRDVNRSHFKRAFNRFGAGKLIYAFFIFRALFAFRPFGLMVTAHGRQIRFDKVWLAAVSNQPYYGGGMMISPGSDPADGKLELTVIHGLSRLKLLLVFGTVFTGSHVRFREVYRQAGERFELTADRAMPVHTDGEDAGLAEPGRAIPFAVRHAAWRLAGPTRNRKVRDNHESTPQAMGGSLHSRASGNRHSGTGKTEGPVEGSIRQRPADPH</sequence>
<keyword evidence="14" id="KW-1185">Reference proteome</keyword>
<keyword evidence="9" id="KW-0594">Phospholipid biosynthesis</keyword>